<keyword evidence="2" id="KW-1185">Reference proteome</keyword>
<proteinExistence type="predicted"/>
<organism evidence="1 2">
    <name type="scientific">Protea cynaroides</name>
    <dbReference type="NCBI Taxonomy" id="273540"/>
    <lineage>
        <taxon>Eukaryota</taxon>
        <taxon>Viridiplantae</taxon>
        <taxon>Streptophyta</taxon>
        <taxon>Embryophyta</taxon>
        <taxon>Tracheophyta</taxon>
        <taxon>Spermatophyta</taxon>
        <taxon>Magnoliopsida</taxon>
        <taxon>Proteales</taxon>
        <taxon>Proteaceae</taxon>
        <taxon>Protea</taxon>
    </lineage>
</organism>
<protein>
    <submittedName>
        <fullName evidence="1">Uncharacterized protein</fullName>
    </submittedName>
</protein>
<dbReference type="EMBL" id="JAMYWD010000015">
    <property type="protein sequence ID" value="KAJ4949940.1"/>
    <property type="molecule type" value="Genomic_DNA"/>
</dbReference>
<accession>A0A9Q0JTH6</accession>
<gene>
    <name evidence="1" type="ORF">NE237_005607</name>
</gene>
<comment type="caution">
    <text evidence="1">The sequence shown here is derived from an EMBL/GenBank/DDBJ whole genome shotgun (WGS) entry which is preliminary data.</text>
</comment>
<name>A0A9Q0JTH6_9MAGN</name>
<dbReference type="AlphaFoldDB" id="A0A9Q0JTH6"/>
<reference evidence="1" key="1">
    <citation type="journal article" date="2023" name="Plant J.">
        <title>The genome of the king protea, Protea cynaroides.</title>
        <authorList>
            <person name="Chang J."/>
            <person name="Duong T.A."/>
            <person name="Schoeman C."/>
            <person name="Ma X."/>
            <person name="Roodt D."/>
            <person name="Barker N."/>
            <person name="Li Z."/>
            <person name="Van de Peer Y."/>
            <person name="Mizrachi E."/>
        </authorList>
    </citation>
    <scope>NUCLEOTIDE SEQUENCE</scope>
    <source>
        <tissue evidence="1">Young leaves</tissue>
    </source>
</reference>
<evidence type="ECO:0000313" key="2">
    <source>
        <dbReference type="Proteomes" id="UP001141806"/>
    </source>
</evidence>
<evidence type="ECO:0000313" key="1">
    <source>
        <dbReference type="EMBL" id="KAJ4949940.1"/>
    </source>
</evidence>
<dbReference type="Proteomes" id="UP001141806">
    <property type="component" value="Unassembled WGS sequence"/>
</dbReference>
<sequence length="162" mass="17593">MSLIDSSSSELNTNKPSLFEFSQAITAWDSDNRASNNPILVVPEAIVAVSAGWTVGLKVAPISWRKGNHCWSPMGCLGTFHERASMTVNLAGNVLKTSRGGVNYDSMLDEVSRQDSSSGMNVGFANVKDYRNPNQPLTRATLGFSQATRPGMSTGYQTWSRE</sequence>